<evidence type="ECO:0000313" key="3">
    <source>
        <dbReference type="Proteomes" id="UP000593564"/>
    </source>
</evidence>
<dbReference type="Proteomes" id="UP000593564">
    <property type="component" value="Unassembled WGS sequence"/>
</dbReference>
<name>A0A7J7G012_CAMSI</name>
<gene>
    <name evidence="2" type="ORF">HYC85_029712</name>
</gene>
<proteinExistence type="predicted"/>
<sequence>MLASSGKRVDDVMVNVQGNRLKKILPSTDDAALEEIKSALRYFGRPNVQKQGRAAHILLRYEPTYTTFSTADGIPIPSGNQHLSTFLFPIFKSLRQIGLEDSDSGQDVEPVVEVVAEPTREVPKKAEEVDEAIRSAFEVAGFNQPSPSTSGRAEFSSGDIFANLGDLPDNFSEGMAGESLTHMSRKKNTERMVARKKAEAAHSEPTVIKTFIPVIEETAQERGKKRSGEGEAGSEISPASKWPRLEESDVVAPFIVRQKIKDTPISSDASAIEDPAVALSLAASISLPADTAAFRAVSDVMVVALSTQSVLLTVGRIADLGRRLHDALGRIDRLQTEADGQKSRAEFEVMRAAMESARAEAEEERARSAEQLRSDAESRANTSEESVKLAKEALAKVKVQLEELKAAKEKADSEASAAFEAGKSAAYTEYVDEVPKFENRGFKHGWLKALATAGVTLALPIPYEQVDVEPLESDPED</sequence>
<keyword evidence="3" id="KW-1185">Reference proteome</keyword>
<comment type="caution">
    <text evidence="2">The sequence shown here is derived from an EMBL/GenBank/DDBJ whole genome shotgun (WGS) entry which is preliminary data.</text>
</comment>
<organism evidence="2 3">
    <name type="scientific">Camellia sinensis</name>
    <name type="common">Tea plant</name>
    <name type="synonym">Thea sinensis</name>
    <dbReference type="NCBI Taxonomy" id="4442"/>
    <lineage>
        <taxon>Eukaryota</taxon>
        <taxon>Viridiplantae</taxon>
        <taxon>Streptophyta</taxon>
        <taxon>Embryophyta</taxon>
        <taxon>Tracheophyta</taxon>
        <taxon>Spermatophyta</taxon>
        <taxon>Magnoliopsida</taxon>
        <taxon>eudicotyledons</taxon>
        <taxon>Gunneridae</taxon>
        <taxon>Pentapetalae</taxon>
        <taxon>asterids</taxon>
        <taxon>Ericales</taxon>
        <taxon>Theaceae</taxon>
        <taxon>Camellia</taxon>
    </lineage>
</organism>
<evidence type="ECO:0000313" key="2">
    <source>
        <dbReference type="EMBL" id="KAF5933541.1"/>
    </source>
</evidence>
<feature type="region of interest" description="Disordered" evidence="1">
    <location>
        <begin position="356"/>
        <end position="385"/>
    </location>
</feature>
<dbReference type="EMBL" id="JACBKZ010000014">
    <property type="protein sequence ID" value="KAF5933541.1"/>
    <property type="molecule type" value="Genomic_DNA"/>
</dbReference>
<evidence type="ECO:0000256" key="1">
    <source>
        <dbReference type="SAM" id="MobiDB-lite"/>
    </source>
</evidence>
<feature type="region of interest" description="Disordered" evidence="1">
    <location>
        <begin position="219"/>
        <end position="241"/>
    </location>
</feature>
<protein>
    <submittedName>
        <fullName evidence="2">Uncharacterized protein</fullName>
    </submittedName>
</protein>
<feature type="compositionally biased region" description="Basic and acidic residues" evidence="1">
    <location>
        <begin position="219"/>
        <end position="229"/>
    </location>
</feature>
<accession>A0A7J7G012</accession>
<reference evidence="2 3" key="2">
    <citation type="submission" date="2020-07" db="EMBL/GenBank/DDBJ databases">
        <title>Genome assembly of wild tea tree DASZ reveals pedigree and selection history of tea varieties.</title>
        <authorList>
            <person name="Zhang W."/>
        </authorList>
    </citation>
    <scope>NUCLEOTIDE SEQUENCE [LARGE SCALE GENOMIC DNA]</scope>
    <source>
        <strain evidence="3">cv. G240</strain>
        <tissue evidence="2">Leaf</tissue>
    </source>
</reference>
<feature type="compositionally biased region" description="Basic and acidic residues" evidence="1">
    <location>
        <begin position="357"/>
        <end position="378"/>
    </location>
</feature>
<reference evidence="3" key="1">
    <citation type="journal article" date="2020" name="Nat. Commun.">
        <title>Genome assembly of wild tea tree DASZ reveals pedigree and selection history of tea varieties.</title>
        <authorList>
            <person name="Zhang W."/>
            <person name="Zhang Y."/>
            <person name="Qiu H."/>
            <person name="Guo Y."/>
            <person name="Wan H."/>
            <person name="Zhang X."/>
            <person name="Scossa F."/>
            <person name="Alseekh S."/>
            <person name="Zhang Q."/>
            <person name="Wang P."/>
            <person name="Xu L."/>
            <person name="Schmidt M.H."/>
            <person name="Jia X."/>
            <person name="Li D."/>
            <person name="Zhu A."/>
            <person name="Guo F."/>
            <person name="Chen W."/>
            <person name="Ni D."/>
            <person name="Usadel B."/>
            <person name="Fernie A.R."/>
            <person name="Wen W."/>
        </authorList>
    </citation>
    <scope>NUCLEOTIDE SEQUENCE [LARGE SCALE GENOMIC DNA]</scope>
    <source>
        <strain evidence="3">cv. G240</strain>
    </source>
</reference>
<dbReference type="AlphaFoldDB" id="A0A7J7G012"/>